<evidence type="ECO:0000313" key="2">
    <source>
        <dbReference type="EMBL" id="MYM86191.1"/>
    </source>
</evidence>
<dbReference type="EMBL" id="WWCW01000005">
    <property type="protein sequence ID" value="MYM86191.1"/>
    <property type="molecule type" value="Genomic_DNA"/>
</dbReference>
<sequence>MSEAVERFLLDAGTAGVPHSGRTLYAHLAGTERILRQWRVSETVCLAGRFHSIYGTNAFRRASIQVRDRAALQALIGAAAEDLVYLFHHGERSGCWLDALRTGGIFSRIDGQFLALDEPSVGGLIAVECANLIEQGGGTGFLSRLAWAMDEYPIELEPGFADFLASVPGFR</sequence>
<dbReference type="Pfam" id="PF20680">
    <property type="entry name" value="DUF6817"/>
    <property type="match status" value="1"/>
</dbReference>
<comment type="caution">
    <text evidence="2">The sequence shown here is derived from an EMBL/GenBank/DDBJ whole genome shotgun (WGS) entry which is preliminary data.</text>
</comment>
<name>A0A845FXB3_9BURK</name>
<evidence type="ECO:0000259" key="1">
    <source>
        <dbReference type="Pfam" id="PF20680"/>
    </source>
</evidence>
<dbReference type="Proteomes" id="UP000470302">
    <property type="component" value="Unassembled WGS sequence"/>
</dbReference>
<dbReference type="InterPro" id="IPR049202">
    <property type="entry name" value="DUF6817"/>
</dbReference>
<dbReference type="AlphaFoldDB" id="A0A845FXB3"/>
<proteinExistence type="predicted"/>
<reference evidence="2 3" key="1">
    <citation type="submission" date="2020-01" db="EMBL/GenBank/DDBJ databases">
        <title>Novel species isolated from a subtropical stream in China.</title>
        <authorList>
            <person name="Lu H."/>
        </authorList>
    </citation>
    <scope>NUCLEOTIDE SEQUENCE [LARGE SCALE GENOMIC DNA]</scope>
    <source>
        <strain evidence="2 3">FT82W</strain>
    </source>
</reference>
<dbReference type="RefSeq" id="WP_161095462.1">
    <property type="nucleotide sequence ID" value="NZ_WWCW01000005.1"/>
</dbReference>
<accession>A0A845FXB3</accession>
<gene>
    <name evidence="2" type="ORF">GTP91_03240</name>
</gene>
<protein>
    <recommendedName>
        <fullName evidence="1">DUF6817 domain-containing protein</fullName>
    </recommendedName>
</protein>
<evidence type="ECO:0000313" key="3">
    <source>
        <dbReference type="Proteomes" id="UP000470302"/>
    </source>
</evidence>
<feature type="domain" description="DUF6817" evidence="1">
    <location>
        <begin position="9"/>
        <end position="89"/>
    </location>
</feature>
<organism evidence="2 3">
    <name type="scientific">Duganella vulcania</name>
    <dbReference type="NCBI Taxonomy" id="2692166"/>
    <lineage>
        <taxon>Bacteria</taxon>
        <taxon>Pseudomonadati</taxon>
        <taxon>Pseudomonadota</taxon>
        <taxon>Betaproteobacteria</taxon>
        <taxon>Burkholderiales</taxon>
        <taxon>Oxalobacteraceae</taxon>
        <taxon>Telluria group</taxon>
        <taxon>Duganella</taxon>
    </lineage>
</organism>